<sequence length="283" mass="30878">MRNLFKLFTVLLLFSCSKNEEPQEQINQDTLQKQVNQDALVSAFFGLDNALPSILCNQLGSQLDGMPVNFKFPIDASSLSETDFEVVDSLGNIHTPMCVSLAPANENGENRTVLLFGEFGTAVTNPPVEVRVVGDLFTTDILSGESACSEIINLNGIITTNVIPLSDGPSLFFAQRIDGNINECNSGTQTIQVAWNGGVTPYISGDSESDLFQYYIGYSDSSGVLIPHVPISITDINDNDNFHQLCFSTNDEIVKISMMAYTVEDPNHDPNLYSEIDVSSCNP</sequence>
<evidence type="ECO:0000313" key="2">
    <source>
        <dbReference type="Proteomes" id="UP000585050"/>
    </source>
</evidence>
<dbReference type="RefSeq" id="WP_168882117.1">
    <property type="nucleotide sequence ID" value="NZ_JABAIL010000003.1"/>
</dbReference>
<protein>
    <submittedName>
        <fullName evidence="1">Uncharacterized protein</fullName>
    </submittedName>
</protein>
<evidence type="ECO:0000313" key="1">
    <source>
        <dbReference type="EMBL" id="NLR91393.1"/>
    </source>
</evidence>
<accession>A0A7X8SJG8</accession>
<dbReference type="AlphaFoldDB" id="A0A7X8SJG8"/>
<organism evidence="1 2">
    <name type="scientific">Flammeovirga agarivorans</name>
    <dbReference type="NCBI Taxonomy" id="2726742"/>
    <lineage>
        <taxon>Bacteria</taxon>
        <taxon>Pseudomonadati</taxon>
        <taxon>Bacteroidota</taxon>
        <taxon>Cytophagia</taxon>
        <taxon>Cytophagales</taxon>
        <taxon>Flammeovirgaceae</taxon>
        <taxon>Flammeovirga</taxon>
    </lineage>
</organism>
<keyword evidence="2" id="KW-1185">Reference proteome</keyword>
<proteinExistence type="predicted"/>
<name>A0A7X8SJG8_9BACT</name>
<gene>
    <name evidence="1" type="ORF">HGP29_09265</name>
</gene>
<comment type="caution">
    <text evidence="1">The sequence shown here is derived from an EMBL/GenBank/DDBJ whole genome shotgun (WGS) entry which is preliminary data.</text>
</comment>
<reference evidence="1 2" key="1">
    <citation type="submission" date="2020-04" db="EMBL/GenBank/DDBJ databases">
        <title>Flammeovirga sp. SR4, a novel species isolated from seawater.</title>
        <authorList>
            <person name="Wang X."/>
        </authorList>
    </citation>
    <scope>NUCLEOTIDE SEQUENCE [LARGE SCALE GENOMIC DNA]</scope>
    <source>
        <strain evidence="1 2">SR4</strain>
    </source>
</reference>
<dbReference type="EMBL" id="JABAIL010000003">
    <property type="protein sequence ID" value="NLR91393.1"/>
    <property type="molecule type" value="Genomic_DNA"/>
</dbReference>
<dbReference type="Proteomes" id="UP000585050">
    <property type="component" value="Unassembled WGS sequence"/>
</dbReference>